<accession>A0ABW2ITQ6</accession>
<evidence type="ECO:0000256" key="2">
    <source>
        <dbReference type="SAM" id="SignalP"/>
    </source>
</evidence>
<dbReference type="InterPro" id="IPR019734">
    <property type="entry name" value="TPR_rpt"/>
</dbReference>
<dbReference type="Proteomes" id="UP001596506">
    <property type="component" value="Unassembled WGS sequence"/>
</dbReference>
<proteinExistence type="predicted"/>
<name>A0ABW2ITQ6_9GAMM</name>
<reference evidence="4" key="1">
    <citation type="journal article" date="2019" name="Int. J. Syst. Evol. Microbiol.">
        <title>The Global Catalogue of Microorganisms (GCM) 10K type strain sequencing project: providing services to taxonomists for standard genome sequencing and annotation.</title>
        <authorList>
            <consortium name="The Broad Institute Genomics Platform"/>
            <consortium name="The Broad Institute Genome Sequencing Center for Infectious Disease"/>
            <person name="Wu L."/>
            <person name="Ma J."/>
        </authorList>
    </citation>
    <scope>NUCLEOTIDE SEQUENCE [LARGE SCALE GENOMIC DNA]</scope>
    <source>
        <strain evidence="4">CCUG 60559</strain>
    </source>
</reference>
<feature type="chain" id="PRO_5047108089" evidence="2">
    <location>
        <begin position="24"/>
        <end position="195"/>
    </location>
</feature>
<keyword evidence="1" id="KW-0802">TPR repeat</keyword>
<protein>
    <submittedName>
        <fullName evidence="3">Tetratricopeptide repeat protein</fullName>
    </submittedName>
</protein>
<organism evidence="3 4">
    <name type="scientific">Marinobacter aromaticivorans</name>
    <dbReference type="NCBI Taxonomy" id="1494078"/>
    <lineage>
        <taxon>Bacteria</taxon>
        <taxon>Pseudomonadati</taxon>
        <taxon>Pseudomonadota</taxon>
        <taxon>Gammaproteobacteria</taxon>
        <taxon>Pseudomonadales</taxon>
        <taxon>Marinobacteraceae</taxon>
        <taxon>Marinobacter</taxon>
    </lineage>
</organism>
<keyword evidence="2" id="KW-0732">Signal</keyword>
<gene>
    <name evidence="3" type="ORF">ACFQQA_05405</name>
</gene>
<feature type="signal peptide" evidence="2">
    <location>
        <begin position="1"/>
        <end position="23"/>
    </location>
</feature>
<keyword evidence="4" id="KW-1185">Reference proteome</keyword>
<evidence type="ECO:0000313" key="3">
    <source>
        <dbReference type="EMBL" id="MFC7294155.1"/>
    </source>
</evidence>
<dbReference type="SMART" id="SM00028">
    <property type="entry name" value="TPR"/>
    <property type="match status" value="2"/>
</dbReference>
<dbReference type="InterPro" id="IPR011990">
    <property type="entry name" value="TPR-like_helical_dom_sf"/>
</dbReference>
<evidence type="ECO:0000313" key="4">
    <source>
        <dbReference type="Proteomes" id="UP001596506"/>
    </source>
</evidence>
<dbReference type="PANTHER" id="PTHR12558:SF13">
    <property type="entry name" value="CELL DIVISION CYCLE PROTEIN 27 HOMOLOG"/>
    <property type="match status" value="1"/>
</dbReference>
<dbReference type="PROSITE" id="PS51257">
    <property type="entry name" value="PROKAR_LIPOPROTEIN"/>
    <property type="match status" value="1"/>
</dbReference>
<dbReference type="RefSeq" id="WP_100687918.1">
    <property type="nucleotide sequence ID" value="NZ_JBHTBD010000001.1"/>
</dbReference>
<comment type="caution">
    <text evidence="3">The sequence shown here is derived from an EMBL/GenBank/DDBJ whole genome shotgun (WGS) entry which is preliminary data.</text>
</comment>
<dbReference type="EMBL" id="JBHTBD010000001">
    <property type="protein sequence ID" value="MFC7294155.1"/>
    <property type="molecule type" value="Genomic_DNA"/>
</dbReference>
<dbReference type="PANTHER" id="PTHR12558">
    <property type="entry name" value="CELL DIVISION CYCLE 16,23,27"/>
    <property type="match status" value="1"/>
</dbReference>
<evidence type="ECO:0000256" key="1">
    <source>
        <dbReference type="PROSITE-ProRule" id="PRU00339"/>
    </source>
</evidence>
<dbReference type="Gene3D" id="1.25.40.10">
    <property type="entry name" value="Tetratricopeptide repeat domain"/>
    <property type="match status" value="2"/>
</dbReference>
<dbReference type="Pfam" id="PF13174">
    <property type="entry name" value="TPR_6"/>
    <property type="match status" value="1"/>
</dbReference>
<feature type="repeat" description="TPR" evidence="1">
    <location>
        <begin position="78"/>
        <end position="111"/>
    </location>
</feature>
<dbReference type="PROSITE" id="PS50005">
    <property type="entry name" value="TPR"/>
    <property type="match status" value="2"/>
</dbReference>
<dbReference type="SUPFAM" id="SSF48452">
    <property type="entry name" value="TPR-like"/>
    <property type="match status" value="1"/>
</dbReference>
<dbReference type="Pfam" id="PF13432">
    <property type="entry name" value="TPR_16"/>
    <property type="match status" value="1"/>
</dbReference>
<feature type="repeat" description="TPR" evidence="1">
    <location>
        <begin position="112"/>
        <end position="145"/>
    </location>
</feature>
<sequence>MIWDKKLTAVVAGILLLSGCALGPQRVDTADGAAAITQASETQLQEAFSEAVVLMENGDTDEARARFEQMAAEHPQRSGPVANLGLLAFQAGDMALAKAHFEQVLVLNPAHPVALNHLGVIARKAGDFATAEQYYRAALAANPEYLPALLNLAFLMDIYLGEPGQALPLYERYETLAEEPDPKLEDWIFDAKNRI</sequence>